<reference evidence="3 4" key="1">
    <citation type="journal article" date="2015" name="Stand. Genomic Sci.">
        <title>Genomic Encyclopedia of Bacterial and Archaeal Type Strains, Phase III: the genomes of soil and plant-associated and newly described type strains.</title>
        <authorList>
            <person name="Whitman W.B."/>
            <person name="Woyke T."/>
            <person name="Klenk H.P."/>
            <person name="Zhou Y."/>
            <person name="Lilburn T.G."/>
            <person name="Beck B.J."/>
            <person name="De Vos P."/>
            <person name="Vandamme P."/>
            <person name="Eisen J.A."/>
            <person name="Garrity G."/>
            <person name="Hugenholtz P."/>
            <person name="Kyrpides N.C."/>
        </authorList>
    </citation>
    <scope>NUCLEOTIDE SEQUENCE [LARGE SCALE GENOMIC DNA]</scope>
    <source>
        <strain evidence="3 4">CGMCC 1.7271</strain>
    </source>
</reference>
<dbReference type="Pfam" id="PF00246">
    <property type="entry name" value="Peptidase_M14"/>
    <property type="match status" value="1"/>
</dbReference>
<accession>A0A562SB78</accession>
<dbReference type="Proteomes" id="UP000316167">
    <property type="component" value="Unassembled WGS sequence"/>
</dbReference>
<feature type="signal peptide" evidence="1">
    <location>
        <begin position="1"/>
        <end position="18"/>
    </location>
</feature>
<dbReference type="InterPro" id="IPR000834">
    <property type="entry name" value="Peptidase_M14"/>
</dbReference>
<dbReference type="EMBL" id="VLLE01000007">
    <property type="protein sequence ID" value="TWI78428.1"/>
    <property type="molecule type" value="Genomic_DNA"/>
</dbReference>
<name>A0A562SB78_9BACT</name>
<dbReference type="Gene3D" id="3.40.630.10">
    <property type="entry name" value="Zn peptidases"/>
    <property type="match status" value="1"/>
</dbReference>
<keyword evidence="3" id="KW-0121">Carboxypeptidase</keyword>
<dbReference type="GO" id="GO:0008270">
    <property type="term" value="F:zinc ion binding"/>
    <property type="evidence" value="ECO:0007669"/>
    <property type="project" value="InterPro"/>
</dbReference>
<dbReference type="SUPFAM" id="SSF53187">
    <property type="entry name" value="Zn-dependent exopeptidases"/>
    <property type="match status" value="1"/>
</dbReference>
<sequence length="575" mass="66004">MRKLFFLLTGLCATATFAQLPVTRYETSKGTETVTYYEAIAAWKQIDKASPLVSMSTMGTTDANEPLHLVLVSSDQTFQPLQWQQQNKVVILINNGIHPGEPDGIDASIALVKDIITKKTKLPANVVLAIIPVYNIGGALNRTTTYRIDQNGPVEKGFRGNSQNFDLNRDFIKNDSKEAKSFAQIFHLVQPDIFIDNHVSNGADYQHVMTLLTSQHNKLGGKMGEFLNQTFEPAIYKSMQTKGYDLLPYVNNFGDNPENGWSAYWDGPRYSSGYASLWNTFAFVPETHMLKPYAQRVEATYQLMVSMMEFAATNQTAIKQVRAQQQKEQLTQTQFPVGFTLDRSKFSEILYKGYAAGRKPSNISGLPRLYYDRNKPFEKMIKFYNFFNPKTMIEKPTAYVIPQGWWKVIELLQVNKVQMQQLKKDTTIEVEVYRIDEYKASPRPYEGHHLNSEVKTSKTVQQMKFRKGDWYIPMNQKANRFLIEVLEPTGDDSYFAWNFFDGILGQKEGYSSYVFEETAEAFLQQNPAIKQKLEERRATDTAFAKSGSAQLNFVYQNSSYYEPMHLRYPVYRVKK</sequence>
<dbReference type="GO" id="GO:0006508">
    <property type="term" value="P:proteolysis"/>
    <property type="evidence" value="ECO:0007669"/>
    <property type="project" value="InterPro"/>
</dbReference>
<feature type="chain" id="PRO_5022207757" evidence="1">
    <location>
        <begin position="19"/>
        <end position="575"/>
    </location>
</feature>
<dbReference type="RefSeq" id="WP_144888575.1">
    <property type="nucleotide sequence ID" value="NZ_VLLE01000007.1"/>
</dbReference>
<protein>
    <submittedName>
        <fullName evidence="3">Zinc carboxypeptidase</fullName>
    </submittedName>
</protein>
<keyword evidence="3" id="KW-0378">Hydrolase</keyword>
<keyword evidence="1" id="KW-0732">Signal</keyword>
<gene>
    <name evidence="3" type="ORF">IQ13_4114</name>
</gene>
<evidence type="ECO:0000259" key="2">
    <source>
        <dbReference type="Pfam" id="PF00246"/>
    </source>
</evidence>
<keyword evidence="3" id="KW-0645">Protease</keyword>
<feature type="domain" description="Peptidase M14" evidence="2">
    <location>
        <begin position="44"/>
        <end position="176"/>
    </location>
</feature>
<organism evidence="3 4">
    <name type="scientific">Lacibacter cauensis</name>
    <dbReference type="NCBI Taxonomy" id="510947"/>
    <lineage>
        <taxon>Bacteria</taxon>
        <taxon>Pseudomonadati</taxon>
        <taxon>Bacteroidota</taxon>
        <taxon>Chitinophagia</taxon>
        <taxon>Chitinophagales</taxon>
        <taxon>Chitinophagaceae</taxon>
        <taxon>Lacibacter</taxon>
    </lineage>
</organism>
<dbReference type="AlphaFoldDB" id="A0A562SB78"/>
<evidence type="ECO:0000313" key="3">
    <source>
        <dbReference type="EMBL" id="TWI78428.1"/>
    </source>
</evidence>
<dbReference type="GO" id="GO:0004181">
    <property type="term" value="F:metallocarboxypeptidase activity"/>
    <property type="evidence" value="ECO:0007669"/>
    <property type="project" value="InterPro"/>
</dbReference>
<comment type="caution">
    <text evidence="3">The sequence shown here is derived from an EMBL/GenBank/DDBJ whole genome shotgun (WGS) entry which is preliminary data.</text>
</comment>
<evidence type="ECO:0000313" key="4">
    <source>
        <dbReference type="Proteomes" id="UP000316167"/>
    </source>
</evidence>
<keyword evidence="4" id="KW-1185">Reference proteome</keyword>
<dbReference type="CDD" id="cd06241">
    <property type="entry name" value="M14-like"/>
    <property type="match status" value="1"/>
</dbReference>
<proteinExistence type="predicted"/>
<evidence type="ECO:0000256" key="1">
    <source>
        <dbReference type="SAM" id="SignalP"/>
    </source>
</evidence>
<dbReference type="OrthoDB" id="9767214at2"/>